<keyword evidence="3" id="KW-1185">Reference proteome</keyword>
<feature type="transmembrane region" description="Helical" evidence="1">
    <location>
        <begin position="34"/>
        <end position="53"/>
    </location>
</feature>
<comment type="caution">
    <text evidence="2">The sequence shown here is derived from an EMBL/GenBank/DDBJ whole genome shotgun (WGS) entry which is preliminary data.</text>
</comment>
<accession>A0ABT9H570</accession>
<feature type="transmembrane region" description="Helical" evidence="1">
    <location>
        <begin position="84"/>
        <end position="104"/>
    </location>
</feature>
<evidence type="ECO:0000313" key="2">
    <source>
        <dbReference type="EMBL" id="MDP4538436.1"/>
    </source>
</evidence>
<keyword evidence="1" id="KW-0472">Membrane</keyword>
<keyword evidence="1" id="KW-0812">Transmembrane</keyword>
<evidence type="ECO:0000313" key="3">
    <source>
        <dbReference type="Proteomes" id="UP001235664"/>
    </source>
</evidence>
<gene>
    <name evidence="2" type="ORF">Q9K01_02185</name>
</gene>
<proteinExistence type="predicted"/>
<feature type="transmembrane region" description="Helical" evidence="1">
    <location>
        <begin position="7"/>
        <end position="28"/>
    </location>
</feature>
<dbReference type="Proteomes" id="UP001235664">
    <property type="component" value="Unassembled WGS sequence"/>
</dbReference>
<protein>
    <submittedName>
        <fullName evidence="2">Uncharacterized protein</fullName>
    </submittedName>
</protein>
<reference evidence="2 3" key="1">
    <citation type="submission" date="2023-08" db="EMBL/GenBank/DDBJ databases">
        <title>genomic of DY56.</title>
        <authorList>
            <person name="Wang Y."/>
        </authorList>
    </citation>
    <scope>NUCLEOTIDE SEQUENCE [LARGE SCALE GENOMIC DNA]</scope>
    <source>
        <strain evidence="2 3">DY56-A-20</strain>
    </source>
</reference>
<name>A0ABT9H570_9SPHN</name>
<keyword evidence="1" id="KW-1133">Transmembrane helix</keyword>
<sequence>MTEQTIVRWSVLGWVICLVAAGALAIAIENSLLFSLAFLTIAFAACAVIWFKFPQYRPKASTSLIATLLIVISPLFHLEDGAPMNGWIYGLGFSMFAIAFFLPAPK</sequence>
<organism evidence="2 3">
    <name type="scientific">Qipengyuania benthica</name>
    <dbReference type="NCBI Taxonomy" id="3067651"/>
    <lineage>
        <taxon>Bacteria</taxon>
        <taxon>Pseudomonadati</taxon>
        <taxon>Pseudomonadota</taxon>
        <taxon>Alphaproteobacteria</taxon>
        <taxon>Sphingomonadales</taxon>
        <taxon>Erythrobacteraceae</taxon>
        <taxon>Qipengyuania</taxon>
    </lineage>
</organism>
<evidence type="ECO:0000256" key="1">
    <source>
        <dbReference type="SAM" id="Phobius"/>
    </source>
</evidence>
<dbReference type="EMBL" id="JAVAIL010000001">
    <property type="protein sequence ID" value="MDP4538436.1"/>
    <property type="molecule type" value="Genomic_DNA"/>
</dbReference>
<dbReference type="RefSeq" id="WP_305928571.1">
    <property type="nucleotide sequence ID" value="NZ_JAVAIL010000001.1"/>
</dbReference>
<feature type="transmembrane region" description="Helical" evidence="1">
    <location>
        <begin position="60"/>
        <end position="78"/>
    </location>
</feature>